<dbReference type="GO" id="GO:0034058">
    <property type="term" value="P:endosomal vesicle fusion"/>
    <property type="evidence" value="ECO:0007669"/>
    <property type="project" value="UniProtKB-UniRule"/>
</dbReference>
<comment type="function">
    <text evidence="5">Required for vacuolar assembly and vacuolar traffic.</text>
</comment>
<dbReference type="Gene3D" id="2.130.10.10">
    <property type="entry name" value="YVTN repeat-like/Quinoprotein amine dehydrogenase"/>
    <property type="match status" value="1"/>
</dbReference>
<gene>
    <name evidence="9" type="ORF">CYMTET_42826</name>
</gene>
<evidence type="ECO:0000313" key="10">
    <source>
        <dbReference type="Proteomes" id="UP001190700"/>
    </source>
</evidence>
<keyword evidence="3 5" id="KW-0653">Protein transport</keyword>
<protein>
    <recommendedName>
        <fullName evidence="4 5">Vacuolar protein sorting-associated protein 41 homolog</fullName>
    </recommendedName>
</protein>
<dbReference type="PANTHER" id="PTHR12616">
    <property type="entry name" value="VACUOLAR PROTEIN SORTING VPS41"/>
    <property type="match status" value="1"/>
</dbReference>
<evidence type="ECO:0000256" key="3">
    <source>
        <dbReference type="ARBA" id="ARBA00022927"/>
    </source>
</evidence>
<dbReference type="InterPro" id="IPR016902">
    <property type="entry name" value="Vps41"/>
</dbReference>
<reference evidence="9 10" key="1">
    <citation type="journal article" date="2015" name="Genome Biol. Evol.">
        <title>Comparative Genomics of a Bacterivorous Green Alga Reveals Evolutionary Causalities and Consequences of Phago-Mixotrophic Mode of Nutrition.</title>
        <authorList>
            <person name="Burns J.A."/>
            <person name="Paasch A."/>
            <person name="Narechania A."/>
            <person name="Kim E."/>
        </authorList>
    </citation>
    <scope>NUCLEOTIDE SEQUENCE [LARGE SCALE GENOMIC DNA]</scope>
    <source>
        <strain evidence="9 10">PLY_AMNH</strain>
    </source>
</reference>
<dbReference type="InterPro" id="IPR011990">
    <property type="entry name" value="TPR-like_helical_dom_sf"/>
</dbReference>
<keyword evidence="2 5" id="KW-0813">Transport</keyword>
<sequence length="916" mass="102228">MEEEEEDEPRLKYQRFGSGSSVPEILANDAASCLCVSPKILALGTHNGNVHLLDFNGNEVKQFAAHSMTVNELCFDSRGEYVGSCSDDGTVVVSALYSEEQNSYEYHRPIKTVALDPDYAIKKSRQIVTGGLAGNLILNSKGWLGNRDHVLHKGEGTIHAVKWCGSLIAWANDAGVKMYDWAANQRITYIDRPRDSPRPELFRAHLHWANEGLLFIGWADCIKIAKVMSRSAVMPAADPGRGRRFQTEYYISGLAPYGDSIIILAYIPEEQGQGEKGKGAMRPEVRLVTYNNEEISTDVLSVHGYEHYKANDYLLSYLHPQGLTPKAASEGQPAGSSAAQWWPEGEEPLYYLVSPKDVVVGRPRDAEDRVQWLLERGRFEEALSTADSNPRLTRRQLYDDVGRAYLEHLLDGKQFERAAALCPRLLKDTTAWERWVFHFAQVHQLPVLSEYIPTEAPVLRDKVYEVVLNAFLPSKSDHPRLLELVRKWPTSLYNIPTVVTAVQRRLASSSAAANATPADTVVLKEVLAELYMADGQRERALGIYLQLQRPGLFDFIEQHKLHGAVSDKAVLLMQLDLERAIDLLVEQAALIPAASVVAQLQEPGQGSAGAGAEGDKEHRYMLHRYLHALFDKDPSEGGDFHSLQVELYAEFEPARLMHFLTSSQFYPLERAYDVCHEHKLVKEMVFILGRMGSTRQALTLIMTELGDIEQAIDFVQGQQDDDLWEELIVHSLEDPKLVGALLERIGLYIDPLVLLRRLSTGVEIPHLRNRLVRILADYRTQTSLRHGCNAILRADCASLAARLHFEARRAVRFEKDFDEAPAAGQGAAPMGGVARCCVCVDPLKPSGPGAPRTSVYFFCSHSYHLRCLSEATGTGGPMHSAQSEATDELQGRKVRPLRNHPLCFCSDVVSLLHGPR</sequence>
<comment type="similarity">
    <text evidence="1 5">Belongs to the VPS41 family.</text>
</comment>
<dbReference type="InterPro" id="IPR000547">
    <property type="entry name" value="Clathrin_H-chain/VPS_repeat"/>
</dbReference>
<dbReference type="EMBL" id="LGRX02028747">
    <property type="protein sequence ID" value="KAK3247688.1"/>
    <property type="molecule type" value="Genomic_DNA"/>
</dbReference>
<evidence type="ECO:0000256" key="5">
    <source>
        <dbReference type="PIRNR" id="PIRNR028921"/>
    </source>
</evidence>
<name>A0AAE0F0W1_9CHLO</name>
<dbReference type="GO" id="GO:0009267">
    <property type="term" value="P:cellular response to starvation"/>
    <property type="evidence" value="ECO:0007669"/>
    <property type="project" value="TreeGrafter"/>
</dbReference>
<dbReference type="Proteomes" id="UP001190700">
    <property type="component" value="Unassembled WGS sequence"/>
</dbReference>
<dbReference type="PANTHER" id="PTHR12616:SF1">
    <property type="entry name" value="VACUOLAR PROTEIN SORTING-ASSOCIATED PROTEIN 41 HOMOLOG"/>
    <property type="match status" value="1"/>
</dbReference>
<feature type="domain" description="Vps41 beta-propeller" evidence="7">
    <location>
        <begin position="11"/>
        <end position="319"/>
    </location>
</feature>
<evidence type="ECO:0000313" key="9">
    <source>
        <dbReference type="EMBL" id="KAK3247688.1"/>
    </source>
</evidence>
<dbReference type="InterPro" id="IPR015943">
    <property type="entry name" value="WD40/YVTN_repeat-like_dom_sf"/>
</dbReference>
<dbReference type="GO" id="GO:0030897">
    <property type="term" value="C:HOPS complex"/>
    <property type="evidence" value="ECO:0007669"/>
    <property type="project" value="UniProtKB-UniRule"/>
</dbReference>
<dbReference type="SMART" id="SM00299">
    <property type="entry name" value="CLH"/>
    <property type="match status" value="1"/>
</dbReference>
<evidence type="ECO:0000256" key="1">
    <source>
        <dbReference type="ARBA" id="ARBA00009582"/>
    </source>
</evidence>
<dbReference type="PROSITE" id="PS50236">
    <property type="entry name" value="CHCR"/>
    <property type="match status" value="1"/>
</dbReference>
<dbReference type="SMART" id="SM00320">
    <property type="entry name" value="WD40"/>
    <property type="match status" value="3"/>
</dbReference>
<dbReference type="PIRSF" id="PIRSF028921">
    <property type="entry name" value="VPS41"/>
    <property type="match status" value="1"/>
</dbReference>
<dbReference type="SUPFAM" id="SSF50978">
    <property type="entry name" value="WD40 repeat-like"/>
    <property type="match status" value="1"/>
</dbReference>
<comment type="caution">
    <text evidence="9">The sequence shown here is derived from an EMBL/GenBank/DDBJ whole genome shotgun (WGS) entry which is preliminary data.</text>
</comment>
<dbReference type="Pfam" id="PF23555">
    <property type="entry name" value="zf-RING_Vps41"/>
    <property type="match status" value="1"/>
</dbReference>
<dbReference type="Pfam" id="PF23556">
    <property type="entry name" value="TPR_Vps41"/>
    <property type="match status" value="1"/>
</dbReference>
<dbReference type="InterPro" id="IPR045111">
    <property type="entry name" value="Vps41/Vps8"/>
</dbReference>
<dbReference type="InterPro" id="IPR001680">
    <property type="entry name" value="WD40_rpt"/>
</dbReference>
<keyword evidence="10" id="KW-1185">Reference proteome</keyword>
<proteinExistence type="inferred from homology"/>
<evidence type="ECO:0000259" key="8">
    <source>
        <dbReference type="Pfam" id="PF23555"/>
    </source>
</evidence>
<feature type="domain" description="Vps41 C-terminal RING finger" evidence="8">
    <location>
        <begin position="835"/>
        <end position="871"/>
    </location>
</feature>
<dbReference type="InterPro" id="IPR036322">
    <property type="entry name" value="WD40_repeat_dom_sf"/>
</dbReference>
<evidence type="ECO:0000256" key="2">
    <source>
        <dbReference type="ARBA" id="ARBA00022448"/>
    </source>
</evidence>
<dbReference type="InterPro" id="IPR057779">
    <property type="entry name" value="Znf_RING_Vps41"/>
</dbReference>
<dbReference type="InterPro" id="IPR057780">
    <property type="entry name" value="Beta-prop_Vps41"/>
</dbReference>
<dbReference type="GO" id="GO:0005770">
    <property type="term" value="C:late endosome"/>
    <property type="evidence" value="ECO:0007669"/>
    <property type="project" value="UniProtKB-UniRule"/>
</dbReference>
<dbReference type="GO" id="GO:0006623">
    <property type="term" value="P:protein targeting to vacuole"/>
    <property type="evidence" value="ECO:0007669"/>
    <property type="project" value="InterPro"/>
</dbReference>
<dbReference type="AlphaFoldDB" id="A0AAE0F0W1"/>
<dbReference type="GO" id="GO:0016236">
    <property type="term" value="P:macroautophagy"/>
    <property type="evidence" value="ECO:0007669"/>
    <property type="project" value="TreeGrafter"/>
</dbReference>
<dbReference type="Gene3D" id="1.25.40.10">
    <property type="entry name" value="Tetratricopeptide repeat domain"/>
    <property type="match status" value="1"/>
</dbReference>
<accession>A0AAE0F0W1</accession>
<evidence type="ECO:0000256" key="4">
    <source>
        <dbReference type="ARBA" id="ARBA00029538"/>
    </source>
</evidence>
<organism evidence="9 10">
    <name type="scientific">Cymbomonas tetramitiformis</name>
    <dbReference type="NCBI Taxonomy" id="36881"/>
    <lineage>
        <taxon>Eukaryota</taxon>
        <taxon>Viridiplantae</taxon>
        <taxon>Chlorophyta</taxon>
        <taxon>Pyramimonadophyceae</taxon>
        <taxon>Pyramimonadales</taxon>
        <taxon>Pyramimonadaceae</taxon>
        <taxon>Cymbomonas</taxon>
    </lineage>
</organism>
<evidence type="ECO:0000259" key="7">
    <source>
        <dbReference type="Pfam" id="PF23411"/>
    </source>
</evidence>
<feature type="repeat" description="CHCR" evidence="6">
    <location>
        <begin position="584"/>
        <end position="740"/>
    </location>
</feature>
<dbReference type="Pfam" id="PF23411">
    <property type="entry name" value="Beta-prop_Vps41"/>
    <property type="match status" value="1"/>
</dbReference>
<evidence type="ECO:0000256" key="6">
    <source>
        <dbReference type="PROSITE-ProRule" id="PRU01006"/>
    </source>
</evidence>